<dbReference type="InterPro" id="IPR011037">
    <property type="entry name" value="Pyrv_Knase-like_insert_dom_sf"/>
</dbReference>
<dbReference type="PANTHER" id="PTHR30212">
    <property type="entry name" value="PROTEIN YIIM"/>
    <property type="match status" value="1"/>
</dbReference>
<evidence type="ECO:0000259" key="1">
    <source>
        <dbReference type="PROSITE" id="PS51340"/>
    </source>
</evidence>
<dbReference type="GO" id="GO:0030170">
    <property type="term" value="F:pyridoxal phosphate binding"/>
    <property type="evidence" value="ECO:0007669"/>
    <property type="project" value="InterPro"/>
</dbReference>
<accession>A0A1R0WV69</accession>
<gene>
    <name evidence="2" type="ORF">BJP51_31670</name>
</gene>
<dbReference type="EMBL" id="MKQP01000069">
    <property type="protein sequence ID" value="OMD21950.1"/>
    <property type="molecule type" value="Genomic_DNA"/>
</dbReference>
<feature type="domain" description="MOSC" evidence="1">
    <location>
        <begin position="30"/>
        <end position="164"/>
    </location>
</feature>
<dbReference type="Pfam" id="PF03473">
    <property type="entry name" value="MOSC"/>
    <property type="match status" value="1"/>
</dbReference>
<dbReference type="Gene3D" id="2.40.33.20">
    <property type="entry name" value="PK beta-barrel domain-like"/>
    <property type="match status" value="1"/>
</dbReference>
<dbReference type="InterPro" id="IPR005302">
    <property type="entry name" value="MoCF_Sase_C"/>
</dbReference>
<name>A0A1R0WV69_9BACL</name>
<dbReference type="Proteomes" id="UP000187465">
    <property type="component" value="Unassembled WGS sequence"/>
</dbReference>
<dbReference type="InterPro" id="IPR052353">
    <property type="entry name" value="Benzoxazolinone_Detox_Enz"/>
</dbReference>
<dbReference type="GO" id="GO:0003824">
    <property type="term" value="F:catalytic activity"/>
    <property type="evidence" value="ECO:0007669"/>
    <property type="project" value="InterPro"/>
</dbReference>
<dbReference type="GO" id="GO:0030151">
    <property type="term" value="F:molybdenum ion binding"/>
    <property type="evidence" value="ECO:0007669"/>
    <property type="project" value="InterPro"/>
</dbReference>
<organism evidence="2 3">
    <name type="scientific">Paenibacillus odorifer</name>
    <dbReference type="NCBI Taxonomy" id="189426"/>
    <lineage>
        <taxon>Bacteria</taxon>
        <taxon>Bacillati</taxon>
        <taxon>Bacillota</taxon>
        <taxon>Bacilli</taxon>
        <taxon>Bacillales</taxon>
        <taxon>Paenibacillaceae</taxon>
        <taxon>Paenibacillus</taxon>
    </lineage>
</organism>
<proteinExistence type="predicted"/>
<dbReference type="Pfam" id="PF03475">
    <property type="entry name" value="YiiM_3-alpha"/>
    <property type="match status" value="1"/>
</dbReference>
<dbReference type="SUPFAM" id="SSF50800">
    <property type="entry name" value="PK beta-barrel domain-like"/>
    <property type="match status" value="1"/>
</dbReference>
<dbReference type="PANTHER" id="PTHR30212:SF2">
    <property type="entry name" value="PROTEIN YIIM"/>
    <property type="match status" value="1"/>
</dbReference>
<reference evidence="2 3" key="1">
    <citation type="submission" date="2016-10" db="EMBL/GenBank/DDBJ databases">
        <title>Paenibacillus species isolates.</title>
        <authorList>
            <person name="Beno S.M."/>
        </authorList>
    </citation>
    <scope>NUCLEOTIDE SEQUENCE [LARGE SCALE GENOMIC DNA]</scope>
    <source>
        <strain evidence="2 3">FSL H7-0604</strain>
    </source>
</reference>
<dbReference type="AlphaFoldDB" id="A0A1R0WV69"/>
<evidence type="ECO:0000313" key="2">
    <source>
        <dbReference type="EMBL" id="OMD21950.1"/>
    </source>
</evidence>
<dbReference type="PROSITE" id="PS51340">
    <property type="entry name" value="MOSC"/>
    <property type="match status" value="1"/>
</dbReference>
<comment type="caution">
    <text evidence="2">The sequence shown here is derived from an EMBL/GenBank/DDBJ whole genome shotgun (WGS) entry which is preliminary data.</text>
</comment>
<protein>
    <submittedName>
        <fullName evidence="2">MOSC domain-containing protein</fullName>
    </submittedName>
</protein>
<dbReference type="InterPro" id="IPR005163">
    <property type="entry name" value="Tri_helical_YiiM-like"/>
</dbReference>
<evidence type="ECO:0000313" key="3">
    <source>
        <dbReference type="Proteomes" id="UP000187465"/>
    </source>
</evidence>
<sequence>MDMEIVSLNVGRPVTVDYRGKPLETGIYKTPVDGSVQLHTNGFVGDGQADLKHHGGPDKAVCAYPIEHYPYWEQQLGKKLEYSAFGENITTTGLLETEVCIGDVYEIGTTLLQVSQPRYPCFKISQKHGPADLPAQVLDTGYSGFYLRVLREGMISTGDAIVKKENGDSHASVAHVLHLMQVGLQEEAALAELVELEALSAVVRNKFRKQLGMPEI</sequence>